<keyword evidence="2" id="KW-1185">Reference proteome</keyword>
<protein>
    <submittedName>
        <fullName evidence="1">Uncharacterized protein</fullName>
    </submittedName>
</protein>
<evidence type="ECO:0000313" key="1">
    <source>
        <dbReference type="EMBL" id="KPJ14434.1"/>
    </source>
</evidence>
<proteinExistence type="predicted"/>
<sequence length="100" mass="11822">MEKDFILIRTIEQLKEEISGRAKQQHFIGCMKEPARQIRLNFKANMVPWNQIFAQALGFRLNWDDPPDSFHPYHHLYRRTAYSHLETLLDREGGQMSCGC</sequence>
<dbReference type="Proteomes" id="UP000053240">
    <property type="component" value="Unassembled WGS sequence"/>
</dbReference>
<name>A0A194RAA3_PAPMA</name>
<dbReference type="AlphaFoldDB" id="A0A194RAA3"/>
<organism evidence="1 2">
    <name type="scientific">Papilio machaon</name>
    <name type="common">Old World swallowtail butterfly</name>
    <dbReference type="NCBI Taxonomy" id="76193"/>
    <lineage>
        <taxon>Eukaryota</taxon>
        <taxon>Metazoa</taxon>
        <taxon>Ecdysozoa</taxon>
        <taxon>Arthropoda</taxon>
        <taxon>Hexapoda</taxon>
        <taxon>Insecta</taxon>
        <taxon>Pterygota</taxon>
        <taxon>Neoptera</taxon>
        <taxon>Endopterygota</taxon>
        <taxon>Lepidoptera</taxon>
        <taxon>Glossata</taxon>
        <taxon>Ditrysia</taxon>
        <taxon>Papilionoidea</taxon>
        <taxon>Papilionidae</taxon>
        <taxon>Papilioninae</taxon>
        <taxon>Papilio</taxon>
    </lineage>
</organism>
<evidence type="ECO:0000313" key="2">
    <source>
        <dbReference type="Proteomes" id="UP000053240"/>
    </source>
</evidence>
<dbReference type="EMBL" id="KQ460473">
    <property type="protein sequence ID" value="KPJ14434.1"/>
    <property type="molecule type" value="Genomic_DNA"/>
</dbReference>
<gene>
    <name evidence="1" type="ORF">RR48_13505</name>
</gene>
<reference evidence="1 2" key="1">
    <citation type="journal article" date="2015" name="Nat. Commun.">
        <title>Outbred genome sequencing and CRISPR/Cas9 gene editing in butterflies.</title>
        <authorList>
            <person name="Li X."/>
            <person name="Fan D."/>
            <person name="Zhang W."/>
            <person name="Liu G."/>
            <person name="Zhang L."/>
            <person name="Zhao L."/>
            <person name="Fang X."/>
            <person name="Chen L."/>
            <person name="Dong Y."/>
            <person name="Chen Y."/>
            <person name="Ding Y."/>
            <person name="Zhao R."/>
            <person name="Feng M."/>
            <person name="Zhu Y."/>
            <person name="Feng Y."/>
            <person name="Jiang X."/>
            <person name="Zhu D."/>
            <person name="Xiang H."/>
            <person name="Feng X."/>
            <person name="Li S."/>
            <person name="Wang J."/>
            <person name="Zhang G."/>
            <person name="Kronforst M.R."/>
            <person name="Wang W."/>
        </authorList>
    </citation>
    <scope>NUCLEOTIDE SEQUENCE [LARGE SCALE GENOMIC DNA]</scope>
    <source>
        <strain evidence="1">Ya'a_city_454_Pm</strain>
        <tissue evidence="1">Whole body</tissue>
    </source>
</reference>
<accession>A0A194RAA3</accession>
<dbReference type="InParanoid" id="A0A194RAA3"/>